<organism evidence="2 3">
    <name type="scientific">Arcticibacterium luteifluviistationis</name>
    <dbReference type="NCBI Taxonomy" id="1784714"/>
    <lineage>
        <taxon>Bacteria</taxon>
        <taxon>Pseudomonadati</taxon>
        <taxon>Bacteroidota</taxon>
        <taxon>Cytophagia</taxon>
        <taxon>Cytophagales</taxon>
        <taxon>Leadbetterellaceae</taxon>
        <taxon>Arcticibacterium</taxon>
    </lineage>
</organism>
<feature type="signal peptide" evidence="1">
    <location>
        <begin position="1"/>
        <end position="18"/>
    </location>
</feature>
<feature type="chain" id="PRO_5016424689" evidence="1">
    <location>
        <begin position="19"/>
        <end position="181"/>
    </location>
</feature>
<dbReference type="OrthoDB" id="2473397at2"/>
<dbReference type="EMBL" id="CP029480">
    <property type="protein sequence ID" value="AWV99860.1"/>
    <property type="molecule type" value="Genomic_DNA"/>
</dbReference>
<evidence type="ECO:0000313" key="3">
    <source>
        <dbReference type="Proteomes" id="UP000249873"/>
    </source>
</evidence>
<dbReference type="AlphaFoldDB" id="A0A2Z4GF59"/>
<proteinExistence type="predicted"/>
<dbReference type="Proteomes" id="UP000249873">
    <property type="component" value="Chromosome"/>
</dbReference>
<gene>
    <name evidence="2" type="ORF">DJ013_17445</name>
</gene>
<accession>A0A2Z4GF59</accession>
<name>A0A2Z4GF59_9BACT</name>
<evidence type="ECO:0000256" key="1">
    <source>
        <dbReference type="SAM" id="SignalP"/>
    </source>
</evidence>
<keyword evidence="1" id="KW-0732">Signal</keyword>
<keyword evidence="3" id="KW-1185">Reference proteome</keyword>
<dbReference type="KEGG" id="als:DJ013_17445"/>
<evidence type="ECO:0000313" key="2">
    <source>
        <dbReference type="EMBL" id="AWV99860.1"/>
    </source>
</evidence>
<sequence>MRQVMLFFLFSSLLFSCARNITSNNGGGSSEVTGYEESLAAVRPKVDYQEKAEKPEEVLKEELNGQAYVPEEPKNENAKIDRVLSDMARHNSSISDLPGYRLQVYAGNDRGGFEQAKSYILQHFPELEIYESYSQPTYRIKVGDFLKKMDAERYYSSIVSRFSSAKVIMDNVDVQKSLKIN</sequence>
<dbReference type="PROSITE" id="PS51257">
    <property type="entry name" value="PROKAR_LIPOPROTEIN"/>
    <property type="match status" value="1"/>
</dbReference>
<protein>
    <submittedName>
        <fullName evidence="2">Sporulation protein</fullName>
    </submittedName>
</protein>
<reference evidence="2 3" key="1">
    <citation type="submission" date="2018-05" db="EMBL/GenBank/DDBJ databases">
        <title>Complete genome sequence of Arcticibacterium luteifluviistationis SM1504T, a cytophagaceae bacterium isolated from Arctic surface seawater.</title>
        <authorList>
            <person name="Li Y."/>
            <person name="Qin Q.-L."/>
        </authorList>
    </citation>
    <scope>NUCLEOTIDE SEQUENCE [LARGE SCALE GENOMIC DNA]</scope>
    <source>
        <strain evidence="2 3">SM1504</strain>
    </source>
</reference>